<evidence type="ECO:0000256" key="4">
    <source>
        <dbReference type="ARBA" id="ARBA00022980"/>
    </source>
</evidence>
<dbReference type="NCBIfam" id="TIGR00158">
    <property type="entry name" value="L9"/>
    <property type="match status" value="1"/>
</dbReference>
<dbReference type="OrthoDB" id="9788336at2"/>
<comment type="function">
    <text evidence="7">Binds to the 23S rRNA.</text>
</comment>
<protein>
    <recommendedName>
        <fullName evidence="6 7">Large ribosomal subunit protein bL9</fullName>
    </recommendedName>
</protein>
<sequence>MDVILLERVEKLGQMGDVVDVKPGYARNFLLPRGKALRANKENRKRFEAERAQLEARNLELRKEAEAVETKLNGESVIVIRSASETGQLYGSVATRDVASALTEAGFTVARQQVELQRPIKILGLHDVLIRLHPEVSATVTVNVARTQEEAERQARGEDVTVDRTDEEEEAALLAEEVFEDAEAAAALEEGDAAEAGDDDAAAEEETQA</sequence>
<evidence type="ECO:0000256" key="3">
    <source>
        <dbReference type="ARBA" id="ARBA00022884"/>
    </source>
</evidence>
<dbReference type="PROSITE" id="PS00651">
    <property type="entry name" value="RIBOSOMAL_L9"/>
    <property type="match status" value="1"/>
</dbReference>
<dbReference type="Gene3D" id="3.10.430.100">
    <property type="entry name" value="Ribosomal protein L9, C-terminal domain"/>
    <property type="match status" value="1"/>
</dbReference>
<keyword evidence="8" id="KW-0175">Coiled coil</keyword>
<accession>A0A845QA62</accession>
<dbReference type="GO" id="GO:0019843">
    <property type="term" value="F:rRNA binding"/>
    <property type="evidence" value="ECO:0007669"/>
    <property type="project" value="UniProtKB-UniRule"/>
</dbReference>
<keyword evidence="12" id="KW-1185">Reference proteome</keyword>
<reference evidence="11 12" key="1">
    <citation type="journal article" date="2016" name="Int. J. Syst. Evol. Microbiol.">
        <title>Pyruvatibacter mobilis gen. nov., sp. nov., a marine bacterium from the culture broth of Picochlorum sp. 122.</title>
        <authorList>
            <person name="Wang G."/>
            <person name="Tang M."/>
            <person name="Wu H."/>
            <person name="Dai S."/>
            <person name="Li T."/>
            <person name="Chen C."/>
            <person name="He H."/>
            <person name="Fan J."/>
            <person name="Xiang W."/>
            <person name="Li X."/>
        </authorList>
    </citation>
    <scope>NUCLEOTIDE SEQUENCE [LARGE SCALE GENOMIC DNA]</scope>
    <source>
        <strain evidence="11 12">GYP-11</strain>
    </source>
</reference>
<evidence type="ECO:0000256" key="8">
    <source>
        <dbReference type="SAM" id="Coils"/>
    </source>
</evidence>
<dbReference type="HAMAP" id="MF_00503">
    <property type="entry name" value="Ribosomal_bL9"/>
    <property type="match status" value="1"/>
</dbReference>
<dbReference type="Proteomes" id="UP000470384">
    <property type="component" value="Unassembled WGS sequence"/>
</dbReference>
<feature type="region of interest" description="Disordered" evidence="9">
    <location>
        <begin position="184"/>
        <end position="209"/>
    </location>
</feature>
<dbReference type="Gene3D" id="3.40.5.10">
    <property type="entry name" value="Ribosomal protein L9, N-terminal domain"/>
    <property type="match status" value="1"/>
</dbReference>
<comment type="caution">
    <text evidence="11">The sequence shown here is derived from an EMBL/GenBank/DDBJ whole genome shotgun (WGS) entry which is preliminary data.</text>
</comment>
<dbReference type="GO" id="GO:0006412">
    <property type="term" value="P:translation"/>
    <property type="evidence" value="ECO:0007669"/>
    <property type="project" value="UniProtKB-UniRule"/>
</dbReference>
<dbReference type="Pfam" id="PF01281">
    <property type="entry name" value="Ribosomal_L9_N"/>
    <property type="match status" value="1"/>
</dbReference>
<evidence type="ECO:0000259" key="10">
    <source>
        <dbReference type="PROSITE" id="PS00651"/>
    </source>
</evidence>
<keyword evidence="2 7" id="KW-0699">rRNA-binding</keyword>
<dbReference type="RefSeq" id="WP_160587476.1">
    <property type="nucleotide sequence ID" value="NZ_BMHN01000001.1"/>
</dbReference>
<feature type="domain" description="Ribosomal protein L9" evidence="10">
    <location>
        <begin position="13"/>
        <end position="40"/>
    </location>
</feature>
<evidence type="ECO:0000313" key="12">
    <source>
        <dbReference type="Proteomes" id="UP000470384"/>
    </source>
</evidence>
<evidence type="ECO:0000256" key="2">
    <source>
        <dbReference type="ARBA" id="ARBA00022730"/>
    </source>
</evidence>
<dbReference type="InterPro" id="IPR036935">
    <property type="entry name" value="Ribosomal_bL9_N_sf"/>
</dbReference>
<dbReference type="InterPro" id="IPR020070">
    <property type="entry name" value="Ribosomal_bL9_N"/>
</dbReference>
<evidence type="ECO:0000256" key="6">
    <source>
        <dbReference type="ARBA" id="ARBA00035292"/>
    </source>
</evidence>
<evidence type="ECO:0000256" key="5">
    <source>
        <dbReference type="ARBA" id="ARBA00023274"/>
    </source>
</evidence>
<keyword evidence="5 7" id="KW-0687">Ribonucleoprotein</keyword>
<dbReference type="InterPro" id="IPR000244">
    <property type="entry name" value="Ribosomal_bL9"/>
</dbReference>
<dbReference type="EMBL" id="WXYQ01000005">
    <property type="protein sequence ID" value="NBG95513.1"/>
    <property type="molecule type" value="Genomic_DNA"/>
</dbReference>
<keyword evidence="4 7" id="KW-0689">Ribosomal protein</keyword>
<evidence type="ECO:0000256" key="1">
    <source>
        <dbReference type="ARBA" id="ARBA00010605"/>
    </source>
</evidence>
<name>A0A845QA62_9HYPH</name>
<comment type="similarity">
    <text evidence="1 7">Belongs to the bacterial ribosomal protein bL9 family.</text>
</comment>
<organism evidence="11 12">
    <name type="scientific">Pyruvatibacter mobilis</name>
    <dbReference type="NCBI Taxonomy" id="1712261"/>
    <lineage>
        <taxon>Bacteria</taxon>
        <taxon>Pseudomonadati</taxon>
        <taxon>Pseudomonadota</taxon>
        <taxon>Alphaproteobacteria</taxon>
        <taxon>Hyphomicrobiales</taxon>
        <taxon>Parvibaculaceae</taxon>
        <taxon>Pyruvatibacter</taxon>
    </lineage>
</organism>
<dbReference type="GO" id="GO:1990904">
    <property type="term" value="C:ribonucleoprotein complex"/>
    <property type="evidence" value="ECO:0007669"/>
    <property type="project" value="UniProtKB-KW"/>
</dbReference>
<evidence type="ECO:0000256" key="7">
    <source>
        <dbReference type="HAMAP-Rule" id="MF_00503"/>
    </source>
</evidence>
<dbReference type="GeneID" id="300655021"/>
<proteinExistence type="inferred from homology"/>
<dbReference type="GO" id="GO:0005840">
    <property type="term" value="C:ribosome"/>
    <property type="evidence" value="ECO:0007669"/>
    <property type="project" value="UniProtKB-KW"/>
</dbReference>
<feature type="coiled-coil region" evidence="8">
    <location>
        <begin position="37"/>
        <end position="71"/>
    </location>
</feature>
<evidence type="ECO:0000256" key="9">
    <source>
        <dbReference type="SAM" id="MobiDB-lite"/>
    </source>
</evidence>
<evidence type="ECO:0000313" key="11">
    <source>
        <dbReference type="EMBL" id="NBG95513.1"/>
    </source>
</evidence>
<dbReference type="SUPFAM" id="SSF55653">
    <property type="entry name" value="Ribosomal protein L9 C-domain"/>
    <property type="match status" value="1"/>
</dbReference>
<dbReference type="SUPFAM" id="SSF55658">
    <property type="entry name" value="L9 N-domain-like"/>
    <property type="match status" value="1"/>
</dbReference>
<dbReference type="PANTHER" id="PTHR21368">
    <property type="entry name" value="50S RIBOSOMAL PROTEIN L9"/>
    <property type="match status" value="1"/>
</dbReference>
<gene>
    <name evidence="7 11" type="primary">rplI</name>
    <name evidence="11" type="ORF">GTQ45_07180</name>
</gene>
<dbReference type="FunFam" id="3.40.5.10:FF:000003">
    <property type="entry name" value="50S ribosomal protein L9"/>
    <property type="match status" value="1"/>
</dbReference>
<dbReference type="Pfam" id="PF03948">
    <property type="entry name" value="Ribosomal_L9_C"/>
    <property type="match status" value="1"/>
</dbReference>
<dbReference type="AlphaFoldDB" id="A0A845QA62"/>
<keyword evidence="3 7" id="KW-0694">RNA-binding</keyword>
<dbReference type="InterPro" id="IPR009027">
    <property type="entry name" value="Ribosomal_bL9/RNase_H1_N"/>
</dbReference>
<dbReference type="InterPro" id="IPR020594">
    <property type="entry name" value="Ribosomal_bL9_bac/chp"/>
</dbReference>
<dbReference type="GO" id="GO:0003735">
    <property type="term" value="F:structural constituent of ribosome"/>
    <property type="evidence" value="ECO:0007669"/>
    <property type="project" value="InterPro"/>
</dbReference>
<dbReference type="InterPro" id="IPR020069">
    <property type="entry name" value="Ribosomal_bL9_C"/>
</dbReference>
<dbReference type="InterPro" id="IPR036791">
    <property type="entry name" value="Ribosomal_bL9_C_sf"/>
</dbReference>